<gene>
    <name evidence="2" type="ORF">FYJ80_09090</name>
</gene>
<feature type="transmembrane region" description="Helical" evidence="1">
    <location>
        <begin position="12"/>
        <end position="35"/>
    </location>
</feature>
<comment type="caution">
    <text evidence="2">The sequence shown here is derived from an EMBL/GenBank/DDBJ whole genome shotgun (WGS) entry which is preliminary data.</text>
</comment>
<proteinExistence type="predicted"/>
<dbReference type="PANTHER" id="PTHR31446">
    <property type="entry name" value="ACID PHOSPHATASE/VANADIUM-DEPENDENT HALOPEROXIDASE-RELATED PROTEIN"/>
    <property type="match status" value="1"/>
</dbReference>
<protein>
    <submittedName>
        <fullName evidence="2">Divergent PAP2 family protein</fullName>
    </submittedName>
</protein>
<keyword evidence="1" id="KW-0812">Transmembrane</keyword>
<dbReference type="EMBL" id="VUNN01000020">
    <property type="protein sequence ID" value="MSU06923.1"/>
    <property type="molecule type" value="Genomic_DNA"/>
</dbReference>
<sequence length="153" mass="16401">MVNDDFLHNAPLICAIIACVLAQVVKPFIAVVMGYKFDKHMFITTGGMPSSHSSTVTALTTSIAISQGVGSVAFAISLVFAFIVMHDAMGVRQEAGKQAEVINEWSKILSQIHEDGLFNQEHLKTMLGHSFSQVLAGLVLGLLVGIVGTYLII</sequence>
<keyword evidence="3" id="KW-1185">Reference proteome</keyword>
<dbReference type="InterPro" id="IPR003832">
    <property type="entry name" value="DUF212"/>
</dbReference>
<dbReference type="PANTHER" id="PTHR31446:SF29">
    <property type="entry name" value="ACID PHOSPHATASE_VANADIUM-DEPENDENT HALOPEROXIDASE-RELATED PROTEIN"/>
    <property type="match status" value="1"/>
</dbReference>
<evidence type="ECO:0000313" key="3">
    <source>
        <dbReference type="Proteomes" id="UP000460549"/>
    </source>
</evidence>
<evidence type="ECO:0000313" key="2">
    <source>
        <dbReference type="EMBL" id="MSU06923.1"/>
    </source>
</evidence>
<dbReference type="Pfam" id="PF02681">
    <property type="entry name" value="DUF212"/>
    <property type="match status" value="1"/>
</dbReference>
<accession>A0A7X2TSG2</accession>
<keyword evidence="1" id="KW-1133">Transmembrane helix</keyword>
<dbReference type="Proteomes" id="UP000460549">
    <property type="component" value="Unassembled WGS sequence"/>
</dbReference>
<name>A0A7X2TSG2_9SPIO</name>
<keyword evidence="1" id="KW-0472">Membrane</keyword>
<reference evidence="2 3" key="1">
    <citation type="submission" date="2019-08" db="EMBL/GenBank/DDBJ databases">
        <title>In-depth cultivation of the pig gut microbiome towards novel bacterial diversity and tailored functional studies.</title>
        <authorList>
            <person name="Wylensek D."/>
            <person name="Hitch T.C.A."/>
            <person name="Clavel T."/>
        </authorList>
    </citation>
    <scope>NUCLEOTIDE SEQUENCE [LARGE SCALE GENOMIC DNA]</scope>
    <source>
        <strain evidence="2 3">NM-380-WT-3C1</strain>
    </source>
</reference>
<evidence type="ECO:0000256" key="1">
    <source>
        <dbReference type="SAM" id="Phobius"/>
    </source>
</evidence>
<organism evidence="2 3">
    <name type="scientific">Bullifex porci</name>
    <dbReference type="NCBI Taxonomy" id="2606638"/>
    <lineage>
        <taxon>Bacteria</taxon>
        <taxon>Pseudomonadati</taxon>
        <taxon>Spirochaetota</taxon>
        <taxon>Spirochaetia</taxon>
        <taxon>Spirochaetales</taxon>
        <taxon>Spirochaetaceae</taxon>
        <taxon>Bullifex</taxon>
    </lineage>
</organism>
<dbReference type="AlphaFoldDB" id="A0A7X2TSG2"/>
<feature type="transmembrane region" description="Helical" evidence="1">
    <location>
        <begin position="134"/>
        <end position="152"/>
    </location>
</feature>
<feature type="transmembrane region" description="Helical" evidence="1">
    <location>
        <begin position="55"/>
        <end position="84"/>
    </location>
</feature>